<keyword evidence="4" id="KW-1185">Reference proteome</keyword>
<dbReference type="Gene3D" id="3.20.20.220">
    <property type="match status" value="1"/>
</dbReference>
<dbReference type="SUPFAM" id="SSF51730">
    <property type="entry name" value="FAD-linked oxidoreductase"/>
    <property type="match status" value="1"/>
</dbReference>
<accession>A0ABT8C516</accession>
<evidence type="ECO:0000259" key="2">
    <source>
        <dbReference type="Pfam" id="PF01619"/>
    </source>
</evidence>
<sequence length="400" mass="45571">MEKKTDFSFDNLETAFAHLSDKELKKTQSLFRLMHYPLLVKSGLWLSKMAFTLGLPVKGFVKKTVFHQFCGGETIASCRPIIALLDKFGVKSVLDYSVEGKKEEERLIAATEEIKRTIAEAGKNAHLAFAVFKVSGIADTELLQKVQEQKQLSEAEKESFAAARGRFMGLCDTAAQRSVRLLVDGEESWFQEIIDQWVEEAMRQYNKDKPIVFNTFQMYRKDMLRRLRDARHDAVAQGYFLGAKLVRGAYMENERANAKDRGEEDPIHPTKEATDNAYNEALKFCIDNKQRISLVSGSHNEWSNTLLAELVDLHGLSRSDERIYFSQLFGMSDPISFNLAKAGFNVVKYLPYGPIKEVLPYLARRVEENSGISGQASRELQRINQELRRRKSLPKLPKIA</sequence>
<dbReference type="EMBL" id="JAUFQS010000004">
    <property type="protein sequence ID" value="MDN3686868.1"/>
    <property type="molecule type" value="Genomic_DNA"/>
</dbReference>
<evidence type="ECO:0000313" key="3">
    <source>
        <dbReference type="EMBL" id="MDN3686868.1"/>
    </source>
</evidence>
<feature type="domain" description="Proline dehydrogenase" evidence="2">
    <location>
        <begin position="84"/>
        <end position="377"/>
    </location>
</feature>
<evidence type="ECO:0000313" key="4">
    <source>
        <dbReference type="Proteomes" id="UP001236663"/>
    </source>
</evidence>
<dbReference type="Pfam" id="PF01619">
    <property type="entry name" value="Pro_dh"/>
    <property type="match status" value="1"/>
</dbReference>
<evidence type="ECO:0000256" key="1">
    <source>
        <dbReference type="ARBA" id="ARBA00023002"/>
    </source>
</evidence>
<dbReference type="InterPro" id="IPR002872">
    <property type="entry name" value="Proline_DH_dom"/>
</dbReference>
<reference evidence="4" key="1">
    <citation type="journal article" date="2019" name="Int. J. Syst. Evol. Microbiol.">
        <title>The Global Catalogue of Microorganisms (GCM) 10K type strain sequencing project: providing services to taxonomists for standard genome sequencing and annotation.</title>
        <authorList>
            <consortium name="The Broad Institute Genomics Platform"/>
            <consortium name="The Broad Institute Genome Sequencing Center for Infectious Disease"/>
            <person name="Wu L."/>
            <person name="Ma J."/>
        </authorList>
    </citation>
    <scope>NUCLEOTIDE SEQUENCE [LARGE SCALE GENOMIC DNA]</scope>
    <source>
        <strain evidence="4">CECT 7706</strain>
    </source>
</reference>
<name>A0ABT8C516_9BACT</name>
<dbReference type="InterPro" id="IPR029041">
    <property type="entry name" value="FAD-linked_oxidoreductase-like"/>
</dbReference>
<dbReference type="Proteomes" id="UP001236663">
    <property type="component" value="Unassembled WGS sequence"/>
</dbReference>
<keyword evidence="1" id="KW-0560">Oxidoreductase</keyword>
<dbReference type="PANTHER" id="PTHR13914">
    <property type="entry name" value="PROLINE OXIDASE"/>
    <property type="match status" value="1"/>
</dbReference>
<dbReference type="InterPro" id="IPR015659">
    <property type="entry name" value="Proline_oxidase"/>
</dbReference>
<dbReference type="PANTHER" id="PTHR13914:SF0">
    <property type="entry name" value="PROLINE DEHYDROGENASE 1, MITOCHONDRIAL"/>
    <property type="match status" value="1"/>
</dbReference>
<proteinExistence type="predicted"/>
<gene>
    <name evidence="3" type="ORF">QWZ15_03405</name>
</gene>
<organism evidence="3 4">
    <name type="scientific">Cyclobacterium jeungdonense</name>
    <dbReference type="NCBI Taxonomy" id="708087"/>
    <lineage>
        <taxon>Bacteria</taxon>
        <taxon>Pseudomonadati</taxon>
        <taxon>Bacteroidota</taxon>
        <taxon>Cytophagia</taxon>
        <taxon>Cytophagales</taxon>
        <taxon>Cyclobacteriaceae</taxon>
        <taxon>Cyclobacterium</taxon>
    </lineage>
</organism>
<dbReference type="RefSeq" id="WP_163383788.1">
    <property type="nucleotide sequence ID" value="NZ_JAUFQS010000004.1"/>
</dbReference>
<protein>
    <submittedName>
        <fullName evidence="3">Proline dehydrogenase family protein</fullName>
    </submittedName>
</protein>
<comment type="caution">
    <text evidence="3">The sequence shown here is derived from an EMBL/GenBank/DDBJ whole genome shotgun (WGS) entry which is preliminary data.</text>
</comment>